<dbReference type="Proteomes" id="UP001221189">
    <property type="component" value="Unassembled WGS sequence"/>
</dbReference>
<sequence>MKIRLTGLVAMALASFVGSGNAASIPGQGTWETTLQARDLDGSVANGPEAFYDSALHITWLRLGTTNTISWATAKDWAEQNRFGLGGWRLPTTIDKGLPGCDWALTGGTDCGYNPDSSVSTGSEMAHLFFETLGNKSMYVPGTINFQSGFGPSNTGGFQNLRPDGYWSGSVYETASNQAWSFSVDRGVQGPSSFNLSMSALAVRDGDVISSVPESQTYALLLVGLGLIAGVAHRRNHQ</sequence>
<gene>
    <name evidence="2" type="ORF">PRZ03_09160</name>
</gene>
<organism evidence="2 3">
    <name type="scientific">Roseateles albus</name>
    <dbReference type="NCBI Taxonomy" id="2987525"/>
    <lineage>
        <taxon>Bacteria</taxon>
        <taxon>Pseudomonadati</taxon>
        <taxon>Pseudomonadota</taxon>
        <taxon>Betaproteobacteria</taxon>
        <taxon>Burkholderiales</taxon>
        <taxon>Sphaerotilaceae</taxon>
        <taxon>Roseateles</taxon>
    </lineage>
</organism>
<feature type="signal peptide" evidence="1">
    <location>
        <begin position="1"/>
        <end position="22"/>
    </location>
</feature>
<name>A0ABT5KFJ2_9BURK</name>
<protein>
    <recommendedName>
        <fullName evidence="4">PEP-CTERM protein-sorting domain-containing protein</fullName>
    </recommendedName>
</protein>
<keyword evidence="1" id="KW-0732">Signal</keyword>
<evidence type="ECO:0000313" key="2">
    <source>
        <dbReference type="EMBL" id="MDC8771735.1"/>
    </source>
</evidence>
<reference evidence="2 3" key="1">
    <citation type="submission" date="2022-10" db="EMBL/GenBank/DDBJ databases">
        <title>Paucibacter sp. hw1 Genome sequencing.</title>
        <authorList>
            <person name="Park S."/>
        </authorList>
    </citation>
    <scope>NUCLEOTIDE SEQUENCE [LARGE SCALE GENOMIC DNA]</scope>
    <source>
        <strain evidence="3">hw1</strain>
    </source>
</reference>
<keyword evidence="3" id="KW-1185">Reference proteome</keyword>
<proteinExistence type="predicted"/>
<feature type="chain" id="PRO_5046941164" description="PEP-CTERM protein-sorting domain-containing protein" evidence="1">
    <location>
        <begin position="23"/>
        <end position="238"/>
    </location>
</feature>
<evidence type="ECO:0008006" key="4">
    <source>
        <dbReference type="Google" id="ProtNLM"/>
    </source>
</evidence>
<dbReference type="RefSeq" id="WP_273600020.1">
    <property type="nucleotide sequence ID" value="NZ_JAQQXT010000004.1"/>
</dbReference>
<dbReference type="EMBL" id="JAQQXT010000004">
    <property type="protein sequence ID" value="MDC8771735.1"/>
    <property type="molecule type" value="Genomic_DNA"/>
</dbReference>
<evidence type="ECO:0000313" key="3">
    <source>
        <dbReference type="Proteomes" id="UP001221189"/>
    </source>
</evidence>
<accession>A0ABT5KFJ2</accession>
<comment type="caution">
    <text evidence="2">The sequence shown here is derived from an EMBL/GenBank/DDBJ whole genome shotgun (WGS) entry which is preliminary data.</text>
</comment>
<evidence type="ECO:0000256" key="1">
    <source>
        <dbReference type="SAM" id="SignalP"/>
    </source>
</evidence>